<organism evidence="2">
    <name type="scientific">Galdieria yellowstonensis</name>
    <dbReference type="NCBI Taxonomy" id="3028027"/>
    <lineage>
        <taxon>Eukaryota</taxon>
        <taxon>Rhodophyta</taxon>
        <taxon>Bangiophyceae</taxon>
        <taxon>Galdieriales</taxon>
        <taxon>Galdieriaceae</taxon>
        <taxon>Galdieria</taxon>
    </lineage>
</organism>
<dbReference type="AlphaFoldDB" id="A0A9Y1I2V5"/>
<feature type="transmembrane region" description="Helical" evidence="1">
    <location>
        <begin position="85"/>
        <end position="108"/>
    </location>
</feature>
<keyword evidence="1" id="KW-0812">Transmembrane</keyword>
<proteinExistence type="predicted"/>
<evidence type="ECO:0000313" key="2">
    <source>
        <dbReference type="EMBL" id="WDA99266.1"/>
    </source>
</evidence>
<sequence length="249" mass="29823">MYNLYYYTISRKYLISPWTYLCKLSFITKSIIIYIIVISFNLNFNIFLSFHIFIISICILVSFILEFKTKLLIKKILFVYKMRSLYFLLLISILLNIFILKILSPINLELIYKTILENYFLYKFLIFVTINFYIINFLLLSTSNYQIINSILSTVTNMIILVTKLCKKEIKYSSFISERFLNIFYENFRYSTYIVKLKRYNICEESNQSIYSSNSYLSLIYKLIIINLKKSISSVNKISFNLKCILYLS</sequence>
<gene>
    <name evidence="2" type="primary">Gsul_orf1</name>
    <name evidence="3" type="ORF">GAYE_10879_051</name>
    <name evidence="2" type="ORF">GAYEhsy245_051</name>
</gene>
<feature type="transmembrane region" description="Helical" evidence="1">
    <location>
        <begin position="46"/>
        <end position="65"/>
    </location>
</feature>
<evidence type="ECO:0000313" key="3">
    <source>
        <dbReference type="EMBL" id="WDA99456.1"/>
    </source>
</evidence>
<name>A0A9Y1I2V5_9RHOD</name>
<evidence type="ECO:0000256" key="1">
    <source>
        <dbReference type="SAM" id="Phobius"/>
    </source>
</evidence>
<keyword evidence="2" id="KW-0934">Plastid</keyword>
<feature type="transmembrane region" description="Helical" evidence="1">
    <location>
        <begin position="120"/>
        <end position="140"/>
    </location>
</feature>
<keyword evidence="1" id="KW-0472">Membrane</keyword>
<dbReference type="EMBL" id="OP616813">
    <property type="protein sequence ID" value="WDA99266.1"/>
    <property type="molecule type" value="Genomic_DNA"/>
</dbReference>
<keyword evidence="1" id="KW-1133">Transmembrane helix</keyword>
<dbReference type="EMBL" id="OP616814">
    <property type="protein sequence ID" value="WDA99456.1"/>
    <property type="molecule type" value="Genomic_DNA"/>
</dbReference>
<reference evidence="2" key="1">
    <citation type="journal article" date="2023" name="J. Phycol.">
        <title>Revised classification of the Cyanidiophyceae based on plastid genome data with descriptions of the Cavernulicolales ord. nov. and Galdieriales ord. nov. (Rhodophyta).</title>
        <authorList>
            <person name="Park S.I."/>
            <person name="Cho C.H."/>
            <person name="Ciniglia C."/>
            <person name="Huang T.Y."/>
            <person name="Liu S.L."/>
            <person name="Bustamante D.E."/>
            <person name="Calderon M.S."/>
            <person name="Mansilla A."/>
            <person name="McDermott T."/>
            <person name="Andersen R.A."/>
            <person name="Yoon H.S."/>
        </authorList>
    </citation>
    <scope>NUCLEOTIDE SEQUENCE</scope>
    <source>
        <strain evidence="2">Hsy245</strain>
    </source>
</reference>
<accession>A0A9Y1I2V5</accession>
<geneLocation type="plastid" evidence="2"/>
<protein>
    <submittedName>
        <fullName evidence="2">Uncharacterized protein</fullName>
    </submittedName>
</protein>
<feature type="transmembrane region" description="Helical" evidence="1">
    <location>
        <begin position="20"/>
        <end position="40"/>
    </location>
</feature>